<dbReference type="InterPro" id="IPR045584">
    <property type="entry name" value="Pilin-like"/>
</dbReference>
<dbReference type="EMBL" id="JACDQQ010001524">
    <property type="protein sequence ID" value="MBA0086460.1"/>
    <property type="molecule type" value="Genomic_DNA"/>
</dbReference>
<sequence length="157" mass="17465">MRTAPPGGRRSESGVTLLELIIASFVLLILASAALPVVRVTIVRSKEEQLHKSLREIRNAIDRYKDYADMHLIRVELGSEGYPPDLDTLVKGVPIGAERKIRFLRRIPVDPMTGRAEWNLQSVQDDPDSTSWGGSNVFDVHSKSQGTALDGSHYADW</sequence>
<keyword evidence="1" id="KW-1133">Transmembrane helix</keyword>
<name>A0A7V8SXK7_9BACT</name>
<dbReference type="PROSITE" id="PS00409">
    <property type="entry name" value="PROKAR_NTER_METHYL"/>
    <property type="match status" value="1"/>
</dbReference>
<dbReference type="NCBIfam" id="TIGR02532">
    <property type="entry name" value="IV_pilin_GFxxxE"/>
    <property type="match status" value="1"/>
</dbReference>
<protein>
    <submittedName>
        <fullName evidence="2">Type II secretion system protein</fullName>
    </submittedName>
</protein>
<feature type="transmembrane region" description="Helical" evidence="1">
    <location>
        <begin position="20"/>
        <end position="42"/>
    </location>
</feature>
<accession>A0A7V8SXK7</accession>
<dbReference type="Proteomes" id="UP000567293">
    <property type="component" value="Unassembled WGS sequence"/>
</dbReference>
<dbReference type="Gene3D" id="3.30.700.10">
    <property type="entry name" value="Glycoprotein, Type 4 Pilin"/>
    <property type="match status" value="1"/>
</dbReference>
<dbReference type="SUPFAM" id="SSF54523">
    <property type="entry name" value="Pili subunits"/>
    <property type="match status" value="1"/>
</dbReference>
<keyword evidence="3" id="KW-1185">Reference proteome</keyword>
<dbReference type="InterPro" id="IPR012902">
    <property type="entry name" value="N_methyl_site"/>
</dbReference>
<proteinExistence type="predicted"/>
<organism evidence="2 3">
    <name type="scientific">Candidatus Acidiferrum panamense</name>
    <dbReference type="NCBI Taxonomy" id="2741543"/>
    <lineage>
        <taxon>Bacteria</taxon>
        <taxon>Pseudomonadati</taxon>
        <taxon>Acidobacteriota</taxon>
        <taxon>Terriglobia</taxon>
        <taxon>Candidatus Acidiferrales</taxon>
        <taxon>Candidatus Acidiferrum</taxon>
    </lineage>
</organism>
<dbReference type="Pfam" id="PF07963">
    <property type="entry name" value="N_methyl"/>
    <property type="match status" value="1"/>
</dbReference>
<evidence type="ECO:0000256" key="1">
    <source>
        <dbReference type="SAM" id="Phobius"/>
    </source>
</evidence>
<dbReference type="AlphaFoldDB" id="A0A7V8SXK7"/>
<evidence type="ECO:0000313" key="2">
    <source>
        <dbReference type="EMBL" id="MBA0086460.1"/>
    </source>
</evidence>
<evidence type="ECO:0000313" key="3">
    <source>
        <dbReference type="Proteomes" id="UP000567293"/>
    </source>
</evidence>
<reference evidence="2" key="1">
    <citation type="submission" date="2020-06" db="EMBL/GenBank/DDBJ databases">
        <title>Legume-microbial interactions unlock mineral nutrients during tropical forest succession.</title>
        <authorList>
            <person name="Epihov D.Z."/>
        </authorList>
    </citation>
    <scope>NUCLEOTIDE SEQUENCE [LARGE SCALE GENOMIC DNA]</scope>
    <source>
        <strain evidence="2">Pan2503</strain>
    </source>
</reference>
<comment type="caution">
    <text evidence="2">The sequence shown here is derived from an EMBL/GenBank/DDBJ whole genome shotgun (WGS) entry which is preliminary data.</text>
</comment>
<gene>
    <name evidence="2" type="ORF">HRJ53_15885</name>
</gene>
<keyword evidence="1" id="KW-0812">Transmembrane</keyword>
<keyword evidence="1" id="KW-0472">Membrane</keyword>